<organism evidence="2 3">
    <name type="scientific">Marchantia polymorpha</name>
    <name type="common">Common liverwort</name>
    <name type="synonym">Marchantia aquatica</name>
    <dbReference type="NCBI Taxonomy" id="3197"/>
    <lineage>
        <taxon>Eukaryota</taxon>
        <taxon>Viridiplantae</taxon>
        <taxon>Streptophyta</taxon>
        <taxon>Embryophyta</taxon>
        <taxon>Marchantiophyta</taxon>
        <taxon>Marchantiopsida</taxon>
        <taxon>Marchantiidae</taxon>
        <taxon>Marchantiales</taxon>
        <taxon>Marchantiaceae</taxon>
        <taxon>Marchantia</taxon>
    </lineage>
</organism>
<evidence type="ECO:0000313" key="2">
    <source>
        <dbReference type="EMBL" id="PTQ32645.1"/>
    </source>
</evidence>
<dbReference type="EMBL" id="KZ772768">
    <property type="protein sequence ID" value="PTQ32645.1"/>
    <property type="molecule type" value="Genomic_DNA"/>
</dbReference>
<dbReference type="Gramene" id="Mp1g09940.1">
    <property type="protein sequence ID" value="Mp1g09940.1.cds"/>
    <property type="gene ID" value="Mp1g09940"/>
</dbReference>
<name>A0A2R6WFL0_MARPO</name>
<reference evidence="3" key="1">
    <citation type="journal article" date="2017" name="Cell">
        <title>Insights into land plant evolution garnered from the Marchantia polymorpha genome.</title>
        <authorList>
            <person name="Bowman J.L."/>
            <person name="Kohchi T."/>
            <person name="Yamato K.T."/>
            <person name="Jenkins J."/>
            <person name="Shu S."/>
            <person name="Ishizaki K."/>
            <person name="Yamaoka S."/>
            <person name="Nishihama R."/>
            <person name="Nakamura Y."/>
            <person name="Berger F."/>
            <person name="Adam C."/>
            <person name="Aki S.S."/>
            <person name="Althoff F."/>
            <person name="Araki T."/>
            <person name="Arteaga-Vazquez M.A."/>
            <person name="Balasubrmanian S."/>
            <person name="Barry K."/>
            <person name="Bauer D."/>
            <person name="Boehm C.R."/>
            <person name="Briginshaw L."/>
            <person name="Caballero-Perez J."/>
            <person name="Catarino B."/>
            <person name="Chen F."/>
            <person name="Chiyoda S."/>
            <person name="Chovatia M."/>
            <person name="Davies K.M."/>
            <person name="Delmans M."/>
            <person name="Demura T."/>
            <person name="Dierschke T."/>
            <person name="Dolan L."/>
            <person name="Dorantes-Acosta A.E."/>
            <person name="Eklund D.M."/>
            <person name="Florent S.N."/>
            <person name="Flores-Sandoval E."/>
            <person name="Fujiyama A."/>
            <person name="Fukuzawa H."/>
            <person name="Galik B."/>
            <person name="Grimanelli D."/>
            <person name="Grimwood J."/>
            <person name="Grossniklaus U."/>
            <person name="Hamada T."/>
            <person name="Haseloff J."/>
            <person name="Hetherington A.J."/>
            <person name="Higo A."/>
            <person name="Hirakawa Y."/>
            <person name="Hundley H.N."/>
            <person name="Ikeda Y."/>
            <person name="Inoue K."/>
            <person name="Inoue S.I."/>
            <person name="Ishida S."/>
            <person name="Jia Q."/>
            <person name="Kakita M."/>
            <person name="Kanazawa T."/>
            <person name="Kawai Y."/>
            <person name="Kawashima T."/>
            <person name="Kennedy M."/>
            <person name="Kinose K."/>
            <person name="Kinoshita T."/>
            <person name="Kohara Y."/>
            <person name="Koide E."/>
            <person name="Komatsu K."/>
            <person name="Kopischke S."/>
            <person name="Kubo M."/>
            <person name="Kyozuka J."/>
            <person name="Lagercrantz U."/>
            <person name="Lin S.S."/>
            <person name="Lindquist E."/>
            <person name="Lipzen A.M."/>
            <person name="Lu C.W."/>
            <person name="De Luna E."/>
            <person name="Martienssen R.A."/>
            <person name="Minamino N."/>
            <person name="Mizutani M."/>
            <person name="Mizutani M."/>
            <person name="Mochizuki N."/>
            <person name="Monte I."/>
            <person name="Mosher R."/>
            <person name="Nagasaki H."/>
            <person name="Nakagami H."/>
            <person name="Naramoto S."/>
            <person name="Nishitani K."/>
            <person name="Ohtani M."/>
            <person name="Okamoto T."/>
            <person name="Okumura M."/>
            <person name="Phillips J."/>
            <person name="Pollak B."/>
            <person name="Reinders A."/>
            <person name="Rovekamp M."/>
            <person name="Sano R."/>
            <person name="Sawa S."/>
            <person name="Schmid M.W."/>
            <person name="Shirakawa M."/>
            <person name="Solano R."/>
            <person name="Spunde A."/>
            <person name="Suetsugu N."/>
            <person name="Sugano S."/>
            <person name="Sugiyama A."/>
            <person name="Sun R."/>
            <person name="Suzuki Y."/>
            <person name="Takenaka M."/>
            <person name="Takezawa D."/>
            <person name="Tomogane H."/>
            <person name="Tsuzuki M."/>
            <person name="Ueda T."/>
            <person name="Umeda M."/>
            <person name="Ward J.M."/>
            <person name="Watanabe Y."/>
            <person name="Yazaki K."/>
            <person name="Yokoyama R."/>
            <person name="Yoshitake Y."/>
            <person name="Yotsui I."/>
            <person name="Zachgo S."/>
            <person name="Schmutz J."/>
        </authorList>
    </citation>
    <scope>NUCLEOTIDE SEQUENCE [LARGE SCALE GENOMIC DNA]</scope>
    <source>
        <strain evidence="3">Tak-1</strain>
    </source>
</reference>
<protein>
    <recommendedName>
        <fullName evidence="4">Embryo surrounding factor 1 brassicaceae domain-containing protein</fullName>
    </recommendedName>
</protein>
<gene>
    <name evidence="2" type="ORF">MARPO_0096s0007</name>
</gene>
<proteinExistence type="predicted"/>
<evidence type="ECO:0008006" key="4">
    <source>
        <dbReference type="Google" id="ProtNLM"/>
    </source>
</evidence>
<accession>A0A2R6WFL0</accession>
<dbReference type="Proteomes" id="UP000244005">
    <property type="component" value="Unassembled WGS sequence"/>
</dbReference>
<dbReference type="AlphaFoldDB" id="A0A2R6WFL0"/>
<keyword evidence="1" id="KW-0732">Signal</keyword>
<keyword evidence="3" id="KW-1185">Reference proteome</keyword>
<feature type="signal peptide" evidence="1">
    <location>
        <begin position="1"/>
        <end position="24"/>
    </location>
</feature>
<feature type="chain" id="PRO_5015306131" description="Embryo surrounding factor 1 brassicaceae domain-containing protein" evidence="1">
    <location>
        <begin position="25"/>
        <end position="104"/>
    </location>
</feature>
<evidence type="ECO:0000256" key="1">
    <source>
        <dbReference type="SAM" id="SignalP"/>
    </source>
</evidence>
<evidence type="ECO:0000313" key="3">
    <source>
        <dbReference type="Proteomes" id="UP000244005"/>
    </source>
</evidence>
<sequence>MAWKQACTVLSFVVLFVSTSHSEARSLQQSESQVLFGTTAQGNREKGVHHVDLELNATSSVPRQNAEVHAGSDYHDCYIVCCWQADANCPYPYCNYNDAPCNGQ</sequence>